<dbReference type="InterPro" id="IPR044678">
    <property type="entry name" value="COR27/28"/>
</dbReference>
<accession>A0A830CSX1</accession>
<dbReference type="OrthoDB" id="1923282at2759"/>
<dbReference type="GO" id="GO:0009409">
    <property type="term" value="P:response to cold"/>
    <property type="evidence" value="ECO:0007669"/>
    <property type="project" value="InterPro"/>
</dbReference>
<evidence type="ECO:0000313" key="2">
    <source>
        <dbReference type="Proteomes" id="UP000653305"/>
    </source>
</evidence>
<dbReference type="PANTHER" id="PTHR33676">
    <property type="entry name" value="COLD REGULATED PROTEIN 27"/>
    <property type="match status" value="1"/>
</dbReference>
<name>A0A830CSX1_9LAMI</name>
<organism evidence="1 2">
    <name type="scientific">Phtheirospermum japonicum</name>
    <dbReference type="NCBI Taxonomy" id="374723"/>
    <lineage>
        <taxon>Eukaryota</taxon>
        <taxon>Viridiplantae</taxon>
        <taxon>Streptophyta</taxon>
        <taxon>Embryophyta</taxon>
        <taxon>Tracheophyta</taxon>
        <taxon>Spermatophyta</taxon>
        <taxon>Magnoliopsida</taxon>
        <taxon>eudicotyledons</taxon>
        <taxon>Gunneridae</taxon>
        <taxon>Pentapetalae</taxon>
        <taxon>asterids</taxon>
        <taxon>lamiids</taxon>
        <taxon>Lamiales</taxon>
        <taxon>Orobanchaceae</taxon>
        <taxon>Orobanchaceae incertae sedis</taxon>
        <taxon>Phtheirospermum</taxon>
    </lineage>
</organism>
<comment type="caution">
    <text evidence="1">The sequence shown here is derived from an EMBL/GenBank/DDBJ whole genome shotgun (WGS) entry which is preliminary data.</text>
</comment>
<gene>
    <name evidence="1" type="ORF">PHJA_002372700</name>
</gene>
<dbReference type="GO" id="GO:0042752">
    <property type="term" value="P:regulation of circadian rhythm"/>
    <property type="evidence" value="ECO:0007669"/>
    <property type="project" value="InterPro"/>
</dbReference>
<reference evidence="1" key="1">
    <citation type="submission" date="2020-07" db="EMBL/GenBank/DDBJ databases">
        <title>Ethylene signaling mediates host invasion by parasitic plants.</title>
        <authorList>
            <person name="Yoshida S."/>
        </authorList>
    </citation>
    <scope>NUCLEOTIDE SEQUENCE</scope>
    <source>
        <strain evidence="1">Okayama</strain>
    </source>
</reference>
<proteinExistence type="predicted"/>
<dbReference type="PANTHER" id="PTHR33676:SF3">
    <property type="entry name" value="COLD-REGULATED PROTEIN 27"/>
    <property type="match status" value="1"/>
</dbReference>
<sequence length="116" mass="13358">MESTFVDQLYKSLDLSGWHSQFKVLRNGSWSKLDFRGDESEVGEQEESKVPSANPWIHHYRNSKMQTIRKFPVSANTPLTDTENQNRAHNFQLRHHHSVGSNTGIVIPNNAFFFLG</sequence>
<dbReference type="Proteomes" id="UP000653305">
    <property type="component" value="Unassembled WGS sequence"/>
</dbReference>
<dbReference type="EMBL" id="BMAC01000738">
    <property type="protein sequence ID" value="GFQ02287.1"/>
    <property type="molecule type" value="Genomic_DNA"/>
</dbReference>
<keyword evidence="2" id="KW-1185">Reference proteome</keyword>
<protein>
    <submittedName>
        <fullName evidence="1">Uncharacterized protein</fullName>
    </submittedName>
</protein>
<evidence type="ECO:0000313" key="1">
    <source>
        <dbReference type="EMBL" id="GFQ02287.1"/>
    </source>
</evidence>
<dbReference type="AlphaFoldDB" id="A0A830CSX1"/>